<evidence type="ECO:0000313" key="4">
    <source>
        <dbReference type="EMBL" id="MRG97433.1"/>
    </source>
</evidence>
<reference evidence="4 5" key="1">
    <citation type="submission" date="2019-10" db="EMBL/GenBank/DDBJ databases">
        <title>A soil myxobacterium in the family Polyangiaceae.</title>
        <authorList>
            <person name="Li Y."/>
            <person name="Wang J."/>
        </authorList>
    </citation>
    <scope>NUCLEOTIDE SEQUENCE [LARGE SCALE GENOMIC DNA]</scope>
    <source>
        <strain evidence="4 5">DSM 14734</strain>
    </source>
</reference>
<sequence>MGSGWAGRSEGEILTMTTMSKAPLRSAALAAAVSALLVSSAGMASGPADAARKHFNAGLVARGAGHWDEAYAEFTRAYLLSKEPRYVANLGLAELKVGKPRAAVAHLSSFLREAIDASDEDRMLIAKLLLEARSKLGALRVRVDEPGVEVLVDGVVVGRGPLMEVLVEPGPRRVTARKPGVRFATETVDVRPGDAPREMRIGREVAGVGPVESHGAGGATKPAERPTNWKPWAIAGSAVVSAAGFGLGAGMVLHANGLASEANATAKKAEEEARKELWETPLEAGDPRTVEVCAGVRQEMCDSYDSLSARHAEAVRWATAGFIVGGVAAAATITLLLLPNAEQKRSSMTVLPVLGDGVRGIGVVGSF</sequence>
<keyword evidence="5" id="KW-1185">Reference proteome</keyword>
<dbReference type="Gene3D" id="1.25.40.10">
    <property type="entry name" value="Tetratricopeptide repeat domain"/>
    <property type="match status" value="1"/>
</dbReference>
<dbReference type="EMBL" id="WJIE01000017">
    <property type="protein sequence ID" value="MRG97433.1"/>
    <property type="molecule type" value="Genomic_DNA"/>
</dbReference>
<organism evidence="4 5">
    <name type="scientific">Polyangium spumosum</name>
    <dbReference type="NCBI Taxonomy" id="889282"/>
    <lineage>
        <taxon>Bacteria</taxon>
        <taxon>Pseudomonadati</taxon>
        <taxon>Myxococcota</taxon>
        <taxon>Polyangia</taxon>
        <taxon>Polyangiales</taxon>
        <taxon>Polyangiaceae</taxon>
        <taxon>Polyangium</taxon>
    </lineage>
</organism>
<accession>A0A6N7PZK9</accession>
<feature type="region of interest" description="Disordered" evidence="1">
    <location>
        <begin position="208"/>
        <end position="227"/>
    </location>
</feature>
<evidence type="ECO:0000259" key="3">
    <source>
        <dbReference type="Pfam" id="PF08308"/>
    </source>
</evidence>
<evidence type="ECO:0000313" key="5">
    <source>
        <dbReference type="Proteomes" id="UP000440224"/>
    </source>
</evidence>
<evidence type="ECO:0000256" key="2">
    <source>
        <dbReference type="SAM" id="Phobius"/>
    </source>
</evidence>
<keyword evidence="2" id="KW-0812">Transmembrane</keyword>
<dbReference type="AlphaFoldDB" id="A0A6N7PZK9"/>
<keyword evidence="2" id="KW-0472">Membrane</keyword>
<dbReference type="Proteomes" id="UP000440224">
    <property type="component" value="Unassembled WGS sequence"/>
</dbReference>
<comment type="caution">
    <text evidence="4">The sequence shown here is derived from an EMBL/GenBank/DDBJ whole genome shotgun (WGS) entry which is preliminary data.</text>
</comment>
<dbReference type="InterPro" id="IPR013229">
    <property type="entry name" value="PEGA"/>
</dbReference>
<dbReference type="SUPFAM" id="SSF48452">
    <property type="entry name" value="TPR-like"/>
    <property type="match status" value="1"/>
</dbReference>
<feature type="domain" description="PEGA" evidence="3">
    <location>
        <begin position="137"/>
        <end position="194"/>
    </location>
</feature>
<dbReference type="InterPro" id="IPR011990">
    <property type="entry name" value="TPR-like_helical_dom_sf"/>
</dbReference>
<feature type="transmembrane region" description="Helical" evidence="2">
    <location>
        <begin position="317"/>
        <end position="338"/>
    </location>
</feature>
<dbReference type="Pfam" id="PF08308">
    <property type="entry name" value="PEGA"/>
    <property type="match status" value="1"/>
</dbReference>
<proteinExistence type="predicted"/>
<keyword evidence="2" id="KW-1133">Transmembrane helix</keyword>
<name>A0A6N7PZK9_9BACT</name>
<evidence type="ECO:0000256" key="1">
    <source>
        <dbReference type="SAM" id="MobiDB-lite"/>
    </source>
</evidence>
<protein>
    <submittedName>
        <fullName evidence="4">PEGA domain-containing protein</fullName>
    </submittedName>
</protein>
<dbReference type="OrthoDB" id="5525184at2"/>
<gene>
    <name evidence="4" type="ORF">GF068_36720</name>
</gene>